<dbReference type="EMBL" id="CP049801">
    <property type="protein sequence ID" value="QIO07431.1"/>
    <property type="molecule type" value="Genomic_DNA"/>
</dbReference>
<organism evidence="1 2">
    <name type="scientific">Acinetobacter shaoyimingii</name>
    <dbReference type="NCBI Taxonomy" id="2715164"/>
    <lineage>
        <taxon>Bacteria</taxon>
        <taxon>Pseudomonadati</taxon>
        <taxon>Pseudomonadota</taxon>
        <taxon>Gammaproteobacteria</taxon>
        <taxon>Moraxellales</taxon>
        <taxon>Moraxellaceae</taxon>
        <taxon>Acinetobacter</taxon>
    </lineage>
</organism>
<dbReference type="KEGG" id="asha:G8E00_04645"/>
<keyword evidence="2" id="KW-1185">Reference proteome</keyword>
<dbReference type="AlphaFoldDB" id="A0A6G8RZY1"/>
<evidence type="ECO:0000313" key="1">
    <source>
        <dbReference type="EMBL" id="QIO07431.1"/>
    </source>
</evidence>
<dbReference type="Proteomes" id="UP000502297">
    <property type="component" value="Chromosome"/>
</dbReference>
<evidence type="ECO:0000313" key="2">
    <source>
        <dbReference type="Proteomes" id="UP000502297"/>
    </source>
</evidence>
<proteinExistence type="predicted"/>
<name>A0A6G8RZY1_9GAMM</name>
<reference evidence="1 2" key="1">
    <citation type="submission" date="2020-03" db="EMBL/GenBank/DDBJ databases">
        <authorList>
            <person name="Zhu W."/>
        </authorList>
    </citation>
    <scope>NUCLEOTIDE SEQUENCE [LARGE SCALE GENOMIC DNA]</scope>
    <source>
        <strain evidence="1 2">323-1</strain>
    </source>
</reference>
<accession>A0A6G8RZY1</accession>
<sequence length="196" mass="22226">MILTSTLSIALLLSACQEKPSQKVEQKPEPQPSSEVKTLEVVEIPTTVQSTILVNNPTPLPQGYEVDTTHLKKPKLIDFNGDGKLDAFQVLKNPNKKGMKYLFEFRIADSDKVYWYESEDKEYDLDGFEVFEKAGKGEKFVNIRKLDEAELVSYEDAPSKARFILQNNGITVGYPESCGTSLFYIDKDKVQRIHLD</sequence>
<protein>
    <submittedName>
        <fullName evidence="1">Uncharacterized protein</fullName>
    </submittedName>
</protein>
<gene>
    <name evidence="1" type="ORF">G8E00_04645</name>
</gene>